<dbReference type="SUPFAM" id="SSF51735">
    <property type="entry name" value="NAD(P)-binding Rossmann-fold domains"/>
    <property type="match status" value="1"/>
</dbReference>
<organism evidence="2 3">
    <name type="scientific">Rhodovarius crocodyli</name>
    <dbReference type="NCBI Taxonomy" id="1979269"/>
    <lineage>
        <taxon>Bacteria</taxon>
        <taxon>Pseudomonadati</taxon>
        <taxon>Pseudomonadota</taxon>
        <taxon>Alphaproteobacteria</taxon>
        <taxon>Acetobacterales</taxon>
        <taxon>Roseomonadaceae</taxon>
        <taxon>Rhodovarius</taxon>
    </lineage>
</organism>
<dbReference type="FunFam" id="3.40.50.720:FF:000084">
    <property type="entry name" value="Short-chain dehydrogenase reductase"/>
    <property type="match status" value="1"/>
</dbReference>
<gene>
    <name evidence="2" type="ORF">EOD42_17465</name>
</gene>
<sequence length="251" mass="25887">MDLDFNGRVVAITGAATGFGRATAQAFAARGARVFATDIDAAGLAETAAGSTIATHVMDLTDPGAVAAWAKQIEAEAGACQVLVNNAGGVLGRKFHPIEEASLEDWHAIFAVNLDAAFLTIRAFAPAMKAARTGRIINISSGAGLRASRTGIQAYASAKHAAVGLTRQMAQELGPFGINVNSVAPGLFAVSPGTRESWANYGAEGQKRVIEGLALRRMGEAEDIAKAVLFFASPLSDFVTGQVLPVNGGSF</sequence>
<keyword evidence="3" id="KW-1185">Reference proteome</keyword>
<dbReference type="CDD" id="cd05233">
    <property type="entry name" value="SDR_c"/>
    <property type="match status" value="1"/>
</dbReference>
<proteinExistence type="inferred from homology"/>
<evidence type="ECO:0000313" key="3">
    <source>
        <dbReference type="Proteomes" id="UP000282957"/>
    </source>
</evidence>
<dbReference type="OrthoDB" id="9780084at2"/>
<dbReference type="InterPro" id="IPR002347">
    <property type="entry name" value="SDR_fam"/>
</dbReference>
<dbReference type="AlphaFoldDB" id="A0A437MCK1"/>
<dbReference type="Pfam" id="PF13561">
    <property type="entry name" value="adh_short_C2"/>
    <property type="match status" value="1"/>
</dbReference>
<dbReference type="PANTHER" id="PTHR42879:SF2">
    <property type="entry name" value="3-OXOACYL-[ACYL-CARRIER-PROTEIN] REDUCTASE FABG"/>
    <property type="match status" value="1"/>
</dbReference>
<dbReference type="PANTHER" id="PTHR42879">
    <property type="entry name" value="3-OXOACYL-(ACYL-CARRIER-PROTEIN) REDUCTASE"/>
    <property type="match status" value="1"/>
</dbReference>
<dbReference type="InterPro" id="IPR036291">
    <property type="entry name" value="NAD(P)-bd_dom_sf"/>
</dbReference>
<reference evidence="2 3" key="1">
    <citation type="submission" date="2019-01" db="EMBL/GenBank/DDBJ databases">
        <authorList>
            <person name="Chen W.-M."/>
        </authorList>
    </citation>
    <scope>NUCLEOTIDE SEQUENCE [LARGE SCALE GENOMIC DNA]</scope>
    <source>
        <strain evidence="2 3">CCP-6</strain>
    </source>
</reference>
<evidence type="ECO:0000256" key="1">
    <source>
        <dbReference type="ARBA" id="ARBA00006484"/>
    </source>
</evidence>
<protein>
    <submittedName>
        <fullName evidence="2">SDR family oxidoreductase</fullName>
    </submittedName>
</protein>
<dbReference type="Proteomes" id="UP000282957">
    <property type="component" value="Unassembled WGS sequence"/>
</dbReference>
<dbReference type="InterPro" id="IPR050259">
    <property type="entry name" value="SDR"/>
</dbReference>
<dbReference type="PRINTS" id="PR00080">
    <property type="entry name" value="SDRFAMILY"/>
</dbReference>
<dbReference type="PRINTS" id="PR00081">
    <property type="entry name" value="GDHRDH"/>
</dbReference>
<dbReference type="RefSeq" id="WP_127788856.1">
    <property type="nucleotide sequence ID" value="NZ_SACL01000006.1"/>
</dbReference>
<dbReference type="EMBL" id="SACL01000006">
    <property type="protein sequence ID" value="RVT95371.1"/>
    <property type="molecule type" value="Genomic_DNA"/>
</dbReference>
<comment type="caution">
    <text evidence="2">The sequence shown here is derived from an EMBL/GenBank/DDBJ whole genome shotgun (WGS) entry which is preliminary data.</text>
</comment>
<evidence type="ECO:0000313" key="2">
    <source>
        <dbReference type="EMBL" id="RVT95371.1"/>
    </source>
</evidence>
<dbReference type="Gene3D" id="3.40.50.720">
    <property type="entry name" value="NAD(P)-binding Rossmann-like Domain"/>
    <property type="match status" value="1"/>
</dbReference>
<accession>A0A437MCK1</accession>
<comment type="similarity">
    <text evidence="1">Belongs to the short-chain dehydrogenases/reductases (SDR) family.</text>
</comment>
<name>A0A437MCK1_9PROT</name>